<accession>A0A1E8GP93</accession>
<dbReference type="PANTHER" id="PTHR37038:SF12">
    <property type="entry name" value="TRANSCRIPTIONAL REGULATOR"/>
    <property type="match status" value="1"/>
</dbReference>
<dbReference type="InterPro" id="IPR010982">
    <property type="entry name" value="Lambda_DNA-bd_dom_sf"/>
</dbReference>
<dbReference type="EMBL" id="MKIR01000004">
    <property type="protein sequence ID" value="OFI50090.1"/>
    <property type="molecule type" value="Genomic_DNA"/>
</dbReference>
<dbReference type="SUPFAM" id="SSF47413">
    <property type="entry name" value="lambda repressor-like DNA-binding domains"/>
    <property type="match status" value="1"/>
</dbReference>
<dbReference type="Proteomes" id="UP000178622">
    <property type="component" value="Unassembled WGS sequence"/>
</dbReference>
<name>A0A1E8GP93_9LACT</name>
<organism evidence="2 3">
    <name type="scientific">Floricoccus tropicus</name>
    <dbReference type="NCBI Taxonomy" id="1859473"/>
    <lineage>
        <taxon>Bacteria</taxon>
        <taxon>Bacillati</taxon>
        <taxon>Bacillota</taxon>
        <taxon>Bacilli</taxon>
        <taxon>Lactobacillales</taxon>
        <taxon>Streptococcaceae</taxon>
        <taxon>Floricoccus</taxon>
    </lineage>
</organism>
<dbReference type="InterPro" id="IPR053163">
    <property type="entry name" value="HTH-type_regulator_Rgg"/>
</dbReference>
<dbReference type="InterPro" id="IPR011990">
    <property type="entry name" value="TPR-like_helical_dom_sf"/>
</dbReference>
<dbReference type="CDD" id="cd00093">
    <property type="entry name" value="HTH_XRE"/>
    <property type="match status" value="1"/>
</dbReference>
<dbReference type="PANTHER" id="PTHR37038">
    <property type="entry name" value="TRANSCRIPTIONAL REGULATOR-RELATED"/>
    <property type="match status" value="1"/>
</dbReference>
<dbReference type="SMART" id="SM00530">
    <property type="entry name" value="HTH_XRE"/>
    <property type="match status" value="1"/>
</dbReference>
<dbReference type="Gene3D" id="1.25.40.10">
    <property type="entry name" value="Tetratricopeptide repeat domain"/>
    <property type="match status" value="1"/>
</dbReference>
<feature type="domain" description="HTH cro/C1-type" evidence="1">
    <location>
        <begin position="12"/>
        <end position="65"/>
    </location>
</feature>
<keyword evidence="3" id="KW-1185">Reference proteome</keyword>
<reference evidence="3" key="1">
    <citation type="submission" date="2016-09" db="EMBL/GenBank/DDBJ databases">
        <title>Draft genome sequence of a novel species of the family Streptococcaceae isolated from flowers.</title>
        <authorList>
            <person name="Chuah L.-O."/>
            <person name="Yap K.-P."/>
            <person name="Thong K.L."/>
            <person name="Liong M.T."/>
            <person name="Ahmad R."/>
            <person name="Rusul G."/>
        </authorList>
    </citation>
    <scope>NUCLEOTIDE SEQUENCE [LARGE SCALE GENOMIC DNA]</scope>
    <source>
        <strain evidence="3">DF1</strain>
    </source>
</reference>
<proteinExistence type="predicted"/>
<comment type="caution">
    <text evidence="2">The sequence shown here is derived from an EMBL/GenBank/DDBJ whole genome shotgun (WGS) entry which is preliminary data.</text>
</comment>
<dbReference type="GO" id="GO:0003677">
    <property type="term" value="F:DNA binding"/>
    <property type="evidence" value="ECO:0007669"/>
    <property type="project" value="InterPro"/>
</dbReference>
<dbReference type="NCBIfam" id="TIGR01716">
    <property type="entry name" value="RGG_Cterm"/>
    <property type="match status" value="1"/>
</dbReference>
<dbReference type="InterPro" id="IPR010057">
    <property type="entry name" value="Transcription_activator_Rgg_C"/>
</dbReference>
<gene>
    <name evidence="2" type="ORF">BG261_10630</name>
</gene>
<evidence type="ECO:0000313" key="3">
    <source>
        <dbReference type="Proteomes" id="UP000178622"/>
    </source>
</evidence>
<protein>
    <recommendedName>
        <fullName evidence="1">HTH cro/C1-type domain-containing protein</fullName>
    </recommendedName>
</protein>
<dbReference type="AlphaFoldDB" id="A0A1E8GP93"/>
<dbReference type="Pfam" id="PF21259">
    <property type="entry name" value="Rgg_C"/>
    <property type="match status" value="1"/>
</dbReference>
<dbReference type="RefSeq" id="WP_070791766.1">
    <property type="nucleotide sequence ID" value="NZ_MKIR01000004.1"/>
</dbReference>
<dbReference type="STRING" id="1859473.BG261_10630"/>
<evidence type="ECO:0000259" key="1">
    <source>
        <dbReference type="PROSITE" id="PS50943"/>
    </source>
</evidence>
<dbReference type="InterPro" id="IPR001387">
    <property type="entry name" value="Cro/C1-type_HTH"/>
</dbReference>
<sequence>MKMTNEEIGSFFRDIRKVRKLTLNDIASDNITVAQLSKFERGETVLSFDRLFHIIDALHLTIEEFSYAINGYENDELTQYGLQISEAYDQRDISRLQKMFDEYRNLENLTSDDRIKKIFVSTALYKLNKYSKETFQIEADNIRFVADYLMSIDEWTMYDMVLFSEIMWMMNIETVKTLAKELIYRDSFYSGILNNKQFSVVILINIYCRMILEFDRQSCRFFKNRISEMLSDYSGLVEEKIYFDFARAFEDYTFNNSQDGLYKMENIIDYTSKLELFKISSHLKSQYDGLLAQLQEKTIRYENDK</sequence>
<evidence type="ECO:0000313" key="2">
    <source>
        <dbReference type="EMBL" id="OFI50090.1"/>
    </source>
</evidence>
<dbReference type="OrthoDB" id="5769614at2"/>
<dbReference type="PROSITE" id="PS50943">
    <property type="entry name" value="HTH_CROC1"/>
    <property type="match status" value="1"/>
</dbReference>